<dbReference type="Proteomes" id="UP000187283">
    <property type="component" value="Unassembled WGS sequence"/>
</dbReference>
<dbReference type="AlphaFoldDB" id="A0A1R1YC54"/>
<evidence type="ECO:0000313" key="1">
    <source>
        <dbReference type="EMBL" id="OMJ24482.1"/>
    </source>
</evidence>
<comment type="caution">
    <text evidence="1">The sequence shown here is derived from an EMBL/GenBank/DDBJ whole genome shotgun (WGS) entry which is preliminary data.</text>
</comment>
<organism evidence="1 2">
    <name type="scientific">Smittium culicis</name>
    <dbReference type="NCBI Taxonomy" id="133412"/>
    <lineage>
        <taxon>Eukaryota</taxon>
        <taxon>Fungi</taxon>
        <taxon>Fungi incertae sedis</taxon>
        <taxon>Zoopagomycota</taxon>
        <taxon>Kickxellomycotina</taxon>
        <taxon>Harpellomycetes</taxon>
        <taxon>Harpellales</taxon>
        <taxon>Legeriomycetaceae</taxon>
        <taxon>Smittium</taxon>
    </lineage>
</organism>
<reference evidence="1 2" key="1">
    <citation type="submission" date="2017-01" db="EMBL/GenBank/DDBJ databases">
        <authorList>
            <person name="Mah S.A."/>
            <person name="Swanson W.J."/>
            <person name="Moy G.W."/>
            <person name="Vacquier V.D."/>
        </authorList>
    </citation>
    <scope>NUCLEOTIDE SEQUENCE [LARGE SCALE GENOMIC DNA]</scope>
    <source>
        <strain evidence="1 2">GSMNP</strain>
    </source>
</reference>
<evidence type="ECO:0000313" key="2">
    <source>
        <dbReference type="Proteomes" id="UP000187283"/>
    </source>
</evidence>
<gene>
    <name evidence="1" type="ORF">AYI70_g1558</name>
</gene>
<accession>A0A1R1YC54</accession>
<dbReference type="OrthoDB" id="5680503at2759"/>
<protein>
    <submittedName>
        <fullName evidence="1">Uncharacterized protein</fullName>
    </submittedName>
</protein>
<name>A0A1R1YC54_9FUNG</name>
<dbReference type="EMBL" id="LSSN01000333">
    <property type="protein sequence ID" value="OMJ24482.1"/>
    <property type="molecule type" value="Genomic_DNA"/>
</dbReference>
<proteinExistence type="predicted"/>
<sequence>MAREDVRPGLSMPTRLTIPVDGEVRFRYLREVVADTADERGLVHAFVNFVVNLVDVREIGPELDPKLVATVFAAVESVRHRIEPADTRAFARMRVKQRAHLEHCRVDTGGVQARSIDDVARDNRKVRAAALHAHRVAAAAAEFGYAGNARVCRHDRAVLFDVAGEREHQLVLIDDTGRRAAEDVPAAADIVKHRVVADARRRVGRSGDKLARREDAGVDVELARFCVHGEEVRFVLLLTALRDVGICGAVGRYWRGDDVLADTLVPHVLGLAVGVHELVAFDAELSLQRVWWVVNTCVDDAAIS</sequence>
<keyword evidence="2" id="KW-1185">Reference proteome</keyword>